<name>A0A6C0IKX0_9ZZZZ</name>
<accession>A0A6C0IKX0</accession>
<evidence type="ECO:0000313" key="1">
    <source>
        <dbReference type="EMBL" id="QHT93838.1"/>
    </source>
</evidence>
<dbReference type="AlphaFoldDB" id="A0A6C0IKX0"/>
<dbReference type="EMBL" id="MN740210">
    <property type="protein sequence ID" value="QHT93838.1"/>
    <property type="molecule type" value="Genomic_DNA"/>
</dbReference>
<protein>
    <submittedName>
        <fullName evidence="1">Uncharacterized protein</fullName>
    </submittedName>
</protein>
<dbReference type="InterPro" id="IPR043913">
    <property type="entry name" value="DUF5764"/>
</dbReference>
<sequence>MDDFNLKSLSTSKNEWASRLINILSPCVVEGYKSILKESIKLCKNNNESEKYLMTFQNLISRIPKWNASIIEEEKNRIVEKSNCNYLEDLVTCIHIIQLKTLTAMRVGNKQKKIDIDIPKIEDFIHKIYINSARKLYQNVYLFEKFIPPLQIQKNNRELEIIINECILNTIRENIPVDNILRVYLDETIEEEIEEDIKEEVIVKALPENIKDEDPIKENLYITKDDEADKNDIDVSRLPKEDVIIPDIDNLDEENQLLSFNDTDFVKDSNDVEHNIVAPKDIDTLEKISEIRNNQRKDDEGDDSDDEKLKISNVEINLDDLDIHSLNEPSIQLKNDDNLDVEILE</sequence>
<proteinExistence type="predicted"/>
<dbReference type="Pfam" id="PF19068">
    <property type="entry name" value="DUF5764"/>
    <property type="match status" value="1"/>
</dbReference>
<reference evidence="1" key="1">
    <citation type="journal article" date="2020" name="Nature">
        <title>Giant virus diversity and host interactions through global metagenomics.</title>
        <authorList>
            <person name="Schulz F."/>
            <person name="Roux S."/>
            <person name="Paez-Espino D."/>
            <person name="Jungbluth S."/>
            <person name="Walsh D.A."/>
            <person name="Denef V.J."/>
            <person name="McMahon K.D."/>
            <person name="Konstantinidis K.T."/>
            <person name="Eloe-Fadrosh E.A."/>
            <person name="Kyrpides N.C."/>
            <person name="Woyke T."/>
        </authorList>
    </citation>
    <scope>NUCLEOTIDE SEQUENCE</scope>
    <source>
        <strain evidence="1">GVMAG-M-3300024258-14</strain>
    </source>
</reference>
<organism evidence="1">
    <name type="scientific">viral metagenome</name>
    <dbReference type="NCBI Taxonomy" id="1070528"/>
    <lineage>
        <taxon>unclassified sequences</taxon>
        <taxon>metagenomes</taxon>
        <taxon>organismal metagenomes</taxon>
    </lineage>
</organism>